<dbReference type="GO" id="GO:0005829">
    <property type="term" value="C:cytosol"/>
    <property type="evidence" value="ECO:0007669"/>
    <property type="project" value="TreeGrafter"/>
</dbReference>
<sequence length="283" mass="31045">MHQPPIVTRFAPSPTGLLHLGHAHSALFGWKAARVAGGRFLLRIEDIDPVRCRPEFVAAIFEDLAWLGLEWESPVRVQSSHLADYAAALARLDAMGLLFPCFCTRKDIEAEINASGHAPHGPDGPVYPGLCRRLDPAQRAERLASGQPHAVRLDMAKAVDLVGQLDWRDQAAGIVAARPELFGDVVLARKDTPTSYHLAVTVDDALQGVNLVTRAADLFEATHVHRLLQELLGLPVPVWHHHRLLTDESGRRFAKRDRALTIASLRAAGHTPESVRDMAGFIP</sequence>
<gene>
    <name evidence="9" type="ORF">A6A05_06105</name>
</gene>
<dbReference type="PRINTS" id="PR00987">
    <property type="entry name" value="TRNASYNTHGLU"/>
</dbReference>
<dbReference type="PROSITE" id="PS00178">
    <property type="entry name" value="AA_TRNA_LIGASE_I"/>
    <property type="match status" value="1"/>
</dbReference>
<keyword evidence="10" id="KW-1185">Reference proteome</keyword>
<dbReference type="InterPro" id="IPR000924">
    <property type="entry name" value="Glu/Gln-tRNA-synth"/>
</dbReference>
<dbReference type="RefSeq" id="WP_068496773.1">
    <property type="nucleotide sequence ID" value="NZ_LWQU01000022.1"/>
</dbReference>
<evidence type="ECO:0000256" key="3">
    <source>
        <dbReference type="ARBA" id="ARBA00022741"/>
    </source>
</evidence>
<proteinExistence type="inferred from homology"/>
<dbReference type="Proteomes" id="UP000078543">
    <property type="component" value="Unassembled WGS sequence"/>
</dbReference>
<evidence type="ECO:0000259" key="8">
    <source>
        <dbReference type="Pfam" id="PF00749"/>
    </source>
</evidence>
<dbReference type="InterPro" id="IPR020058">
    <property type="entry name" value="Glu/Gln-tRNA-synth_Ib_cat-dom"/>
</dbReference>
<evidence type="ECO:0000256" key="6">
    <source>
        <dbReference type="ARBA" id="ARBA00023146"/>
    </source>
</evidence>
<evidence type="ECO:0000313" key="10">
    <source>
        <dbReference type="Proteomes" id="UP000078543"/>
    </source>
</evidence>
<keyword evidence="6 7" id="KW-0030">Aminoacyl-tRNA synthetase</keyword>
<dbReference type="Gene3D" id="3.40.50.620">
    <property type="entry name" value="HUPs"/>
    <property type="match status" value="1"/>
</dbReference>
<evidence type="ECO:0000313" key="9">
    <source>
        <dbReference type="EMBL" id="OAN65523.1"/>
    </source>
</evidence>
<keyword evidence="7" id="KW-0648">Protein biosynthesis</keyword>
<dbReference type="InterPro" id="IPR049940">
    <property type="entry name" value="GluQ/Sye"/>
</dbReference>
<keyword evidence="2" id="KW-0479">Metal-binding</keyword>
<organism evidence="9 10">
    <name type="scientific">Magnetospirillum moscoviense</name>
    <dbReference type="NCBI Taxonomy" id="1437059"/>
    <lineage>
        <taxon>Bacteria</taxon>
        <taxon>Pseudomonadati</taxon>
        <taxon>Pseudomonadota</taxon>
        <taxon>Alphaproteobacteria</taxon>
        <taxon>Rhodospirillales</taxon>
        <taxon>Rhodospirillaceae</taxon>
        <taxon>Magnetospirillum</taxon>
    </lineage>
</organism>
<comment type="similarity">
    <text evidence="7">Belongs to the class-I aminoacyl-tRNA synthetase family.</text>
</comment>
<comment type="caution">
    <text evidence="9">The sequence shown here is derived from an EMBL/GenBank/DDBJ whole genome shotgun (WGS) entry which is preliminary data.</text>
</comment>
<keyword evidence="4" id="KW-0862">Zinc</keyword>
<evidence type="ECO:0000256" key="7">
    <source>
        <dbReference type="RuleBase" id="RU363037"/>
    </source>
</evidence>
<accession>A0A178MZT6</accession>
<dbReference type="GO" id="GO:0004818">
    <property type="term" value="F:glutamate-tRNA ligase activity"/>
    <property type="evidence" value="ECO:0007669"/>
    <property type="project" value="TreeGrafter"/>
</dbReference>
<dbReference type="AlphaFoldDB" id="A0A178MZT6"/>
<dbReference type="InterPro" id="IPR014729">
    <property type="entry name" value="Rossmann-like_a/b/a_fold"/>
</dbReference>
<dbReference type="Pfam" id="PF00749">
    <property type="entry name" value="tRNA-synt_1c"/>
    <property type="match status" value="1"/>
</dbReference>
<keyword evidence="5 7" id="KW-0067">ATP-binding</keyword>
<dbReference type="GO" id="GO:0005524">
    <property type="term" value="F:ATP binding"/>
    <property type="evidence" value="ECO:0007669"/>
    <property type="project" value="UniProtKB-KW"/>
</dbReference>
<feature type="domain" description="Glutamyl/glutaminyl-tRNA synthetase class Ib catalytic" evidence="8">
    <location>
        <begin position="6"/>
        <end position="275"/>
    </location>
</feature>
<dbReference type="OrthoDB" id="9807503at2"/>
<name>A0A178MZT6_9PROT</name>
<dbReference type="InterPro" id="IPR001412">
    <property type="entry name" value="aa-tRNA-synth_I_CS"/>
</dbReference>
<dbReference type="PANTHER" id="PTHR43311:SF1">
    <property type="entry name" value="GLUTAMYL-Q TRNA(ASP) SYNTHETASE"/>
    <property type="match status" value="1"/>
</dbReference>
<dbReference type="SUPFAM" id="SSF52374">
    <property type="entry name" value="Nucleotidylyl transferase"/>
    <property type="match status" value="1"/>
</dbReference>
<evidence type="ECO:0000256" key="4">
    <source>
        <dbReference type="ARBA" id="ARBA00022833"/>
    </source>
</evidence>
<dbReference type="EMBL" id="LWQU01000022">
    <property type="protein sequence ID" value="OAN65523.1"/>
    <property type="molecule type" value="Genomic_DNA"/>
</dbReference>
<protein>
    <submittedName>
        <fullName evidence="9">tRNA glutamyl-Q synthetase</fullName>
    </submittedName>
</protein>
<keyword evidence="3 7" id="KW-0547">Nucleotide-binding</keyword>
<evidence type="ECO:0000256" key="2">
    <source>
        <dbReference type="ARBA" id="ARBA00022723"/>
    </source>
</evidence>
<dbReference type="STRING" id="1437059.A6A05_06105"/>
<keyword evidence="1 7" id="KW-0436">Ligase</keyword>
<dbReference type="PANTHER" id="PTHR43311">
    <property type="entry name" value="GLUTAMATE--TRNA LIGASE"/>
    <property type="match status" value="1"/>
</dbReference>
<dbReference type="GO" id="GO:0006424">
    <property type="term" value="P:glutamyl-tRNA aminoacylation"/>
    <property type="evidence" value="ECO:0007669"/>
    <property type="project" value="TreeGrafter"/>
</dbReference>
<evidence type="ECO:0000256" key="5">
    <source>
        <dbReference type="ARBA" id="ARBA00022840"/>
    </source>
</evidence>
<dbReference type="NCBIfam" id="NF004315">
    <property type="entry name" value="PRK05710.1-4"/>
    <property type="match status" value="1"/>
</dbReference>
<evidence type="ECO:0000256" key="1">
    <source>
        <dbReference type="ARBA" id="ARBA00022598"/>
    </source>
</evidence>
<reference evidence="9 10" key="1">
    <citation type="submission" date="2016-04" db="EMBL/GenBank/DDBJ databases">
        <title>Draft genome sequence of freshwater magnetotactic bacteria Magnetospirillum marisnigri SP-1 and Magnetospirillum moscoviense BB-1.</title>
        <authorList>
            <person name="Koziaeva V."/>
            <person name="Dziuba M.V."/>
            <person name="Ivanov T.M."/>
            <person name="Kuznetsov B."/>
            <person name="Grouzdev D.S."/>
        </authorList>
    </citation>
    <scope>NUCLEOTIDE SEQUENCE [LARGE SCALE GENOMIC DNA]</scope>
    <source>
        <strain evidence="9 10">BB-1</strain>
    </source>
</reference>